<comment type="cofactor">
    <cofactor evidence="1">
        <name>pyridoxal 5'-phosphate</name>
        <dbReference type="ChEBI" id="CHEBI:597326"/>
    </cofactor>
</comment>
<sequence>MPADSTDGLPVESLERLRLRRSAKWRTYDPDVLPLTVAEMDFAIAEPIRDALRDAVERSDTGYGAPEPVLGEALAGFAERRWQWRLDPGAVFSVTDVGVGVVELLRALIRPGNTVVISPPVYPPFFQWPAEAGAQLREVPLAHDDEAGWHLDLAALEDAFRQHPAAYLLCNPQNPVGRVHTRDELEALVRLARSYGVPLISDEIHAPLMLAGATFTPLLTVPGAAEVAVSLLSASKAWNLAGLKCAAIVSASSRMRAVVDRIPPDARWRIGHFGVIATVAAFEDGEPWLDRCLQTLSRRRDELAELLATRLPTVSWRPPAATYLGWLDCTALGKDDQPQQLFLSKAKVATEPGLRFGALGSGHVRLNFATSSDILDVAIEAMSRALP</sequence>
<evidence type="ECO:0000256" key="5">
    <source>
        <dbReference type="ARBA" id="ARBA00037974"/>
    </source>
</evidence>
<name>A0ABU2JFT8_9ACTN</name>
<dbReference type="InterPro" id="IPR015424">
    <property type="entry name" value="PyrdxlP-dep_Trfase"/>
</dbReference>
<dbReference type="InterPro" id="IPR015422">
    <property type="entry name" value="PyrdxlP-dep_Trfase_small"/>
</dbReference>
<keyword evidence="4" id="KW-0456">Lyase</keyword>
<feature type="domain" description="Aminotransferase class I/classII large" evidence="6">
    <location>
        <begin position="31"/>
        <end position="381"/>
    </location>
</feature>
<accession>A0ABU2JFT8</accession>
<keyword evidence="7" id="KW-0032">Aminotransferase</keyword>
<keyword evidence="7" id="KW-0808">Transferase</keyword>
<dbReference type="InterPro" id="IPR004839">
    <property type="entry name" value="Aminotransferase_I/II_large"/>
</dbReference>
<reference evidence="8" key="1">
    <citation type="submission" date="2023-07" db="EMBL/GenBank/DDBJ databases">
        <title>30 novel species of actinomycetes from the DSMZ collection.</title>
        <authorList>
            <person name="Nouioui I."/>
        </authorList>
    </citation>
    <scope>NUCLEOTIDE SEQUENCE [LARGE SCALE GENOMIC DNA]</scope>
    <source>
        <strain evidence="8">DSM 44399</strain>
    </source>
</reference>
<evidence type="ECO:0000313" key="7">
    <source>
        <dbReference type="EMBL" id="MDT0263866.1"/>
    </source>
</evidence>
<dbReference type="PANTHER" id="PTHR43525:SF2">
    <property type="entry name" value="CYSTATHIONINE BETA-LYASE-RELATED"/>
    <property type="match status" value="1"/>
</dbReference>
<evidence type="ECO:0000313" key="8">
    <source>
        <dbReference type="Proteomes" id="UP001183176"/>
    </source>
</evidence>
<evidence type="ECO:0000256" key="1">
    <source>
        <dbReference type="ARBA" id="ARBA00001933"/>
    </source>
</evidence>
<protein>
    <recommendedName>
        <fullName evidence="2">cysteine-S-conjugate beta-lyase</fullName>
        <ecNumber evidence="2">4.4.1.13</ecNumber>
    </recommendedName>
</protein>
<dbReference type="Gene3D" id="3.90.1150.10">
    <property type="entry name" value="Aspartate Aminotransferase, domain 1"/>
    <property type="match status" value="1"/>
</dbReference>
<evidence type="ECO:0000259" key="6">
    <source>
        <dbReference type="Pfam" id="PF00155"/>
    </source>
</evidence>
<dbReference type="Pfam" id="PF00155">
    <property type="entry name" value="Aminotran_1_2"/>
    <property type="match status" value="1"/>
</dbReference>
<dbReference type="InterPro" id="IPR015421">
    <property type="entry name" value="PyrdxlP-dep_Trfase_major"/>
</dbReference>
<dbReference type="InterPro" id="IPR051798">
    <property type="entry name" value="Class-II_PLP-Dep_Aminotrans"/>
</dbReference>
<dbReference type="GO" id="GO:0008483">
    <property type="term" value="F:transaminase activity"/>
    <property type="evidence" value="ECO:0007669"/>
    <property type="project" value="UniProtKB-KW"/>
</dbReference>
<dbReference type="SUPFAM" id="SSF53383">
    <property type="entry name" value="PLP-dependent transferases"/>
    <property type="match status" value="1"/>
</dbReference>
<dbReference type="Proteomes" id="UP001183176">
    <property type="component" value="Unassembled WGS sequence"/>
</dbReference>
<proteinExistence type="inferred from homology"/>
<evidence type="ECO:0000256" key="2">
    <source>
        <dbReference type="ARBA" id="ARBA00012224"/>
    </source>
</evidence>
<comment type="caution">
    <text evidence="7">The sequence shown here is derived from an EMBL/GenBank/DDBJ whole genome shotgun (WGS) entry which is preliminary data.</text>
</comment>
<dbReference type="EC" id="4.4.1.13" evidence="2"/>
<keyword evidence="8" id="KW-1185">Reference proteome</keyword>
<comment type="similarity">
    <text evidence="5">Belongs to the class-II pyridoxal-phosphate-dependent aminotransferase family. MalY/PatB cystathionine beta-lyase subfamily.</text>
</comment>
<dbReference type="CDD" id="cd00609">
    <property type="entry name" value="AAT_like"/>
    <property type="match status" value="1"/>
</dbReference>
<dbReference type="Gene3D" id="3.40.640.10">
    <property type="entry name" value="Type I PLP-dependent aspartate aminotransferase-like (Major domain)"/>
    <property type="match status" value="1"/>
</dbReference>
<gene>
    <name evidence="7" type="ORF">RM423_21045</name>
</gene>
<organism evidence="7 8">
    <name type="scientific">Jatrophihabitans lederbergiae</name>
    <dbReference type="NCBI Taxonomy" id="3075547"/>
    <lineage>
        <taxon>Bacteria</taxon>
        <taxon>Bacillati</taxon>
        <taxon>Actinomycetota</taxon>
        <taxon>Actinomycetes</taxon>
        <taxon>Jatrophihabitantales</taxon>
        <taxon>Jatrophihabitantaceae</taxon>
        <taxon>Jatrophihabitans</taxon>
    </lineage>
</organism>
<dbReference type="EMBL" id="JAVREH010000056">
    <property type="protein sequence ID" value="MDT0263866.1"/>
    <property type="molecule type" value="Genomic_DNA"/>
</dbReference>
<dbReference type="PANTHER" id="PTHR43525">
    <property type="entry name" value="PROTEIN MALY"/>
    <property type="match status" value="1"/>
</dbReference>
<evidence type="ECO:0000256" key="4">
    <source>
        <dbReference type="ARBA" id="ARBA00023239"/>
    </source>
</evidence>
<dbReference type="RefSeq" id="WP_311425015.1">
    <property type="nucleotide sequence ID" value="NZ_JAVREH010000056.1"/>
</dbReference>
<keyword evidence="3" id="KW-0663">Pyridoxal phosphate</keyword>
<evidence type="ECO:0000256" key="3">
    <source>
        <dbReference type="ARBA" id="ARBA00022898"/>
    </source>
</evidence>